<accession>A0A4Z2J2K7</accession>
<dbReference type="AlphaFoldDB" id="A0A4Z2J2K7"/>
<dbReference type="Proteomes" id="UP000314294">
    <property type="component" value="Unassembled WGS sequence"/>
</dbReference>
<gene>
    <name evidence="1" type="ORF">EYF80_005680</name>
</gene>
<proteinExistence type="predicted"/>
<comment type="caution">
    <text evidence="1">The sequence shown here is derived from an EMBL/GenBank/DDBJ whole genome shotgun (WGS) entry which is preliminary data.</text>
</comment>
<organism evidence="1 2">
    <name type="scientific">Liparis tanakae</name>
    <name type="common">Tanaka's snailfish</name>
    <dbReference type="NCBI Taxonomy" id="230148"/>
    <lineage>
        <taxon>Eukaryota</taxon>
        <taxon>Metazoa</taxon>
        <taxon>Chordata</taxon>
        <taxon>Craniata</taxon>
        <taxon>Vertebrata</taxon>
        <taxon>Euteleostomi</taxon>
        <taxon>Actinopterygii</taxon>
        <taxon>Neopterygii</taxon>
        <taxon>Teleostei</taxon>
        <taxon>Neoteleostei</taxon>
        <taxon>Acanthomorphata</taxon>
        <taxon>Eupercaria</taxon>
        <taxon>Perciformes</taxon>
        <taxon>Cottioidei</taxon>
        <taxon>Cottales</taxon>
        <taxon>Liparidae</taxon>
        <taxon>Liparis</taxon>
    </lineage>
</organism>
<dbReference type="EMBL" id="SRLO01000029">
    <property type="protein sequence ID" value="TNN84074.1"/>
    <property type="molecule type" value="Genomic_DNA"/>
</dbReference>
<evidence type="ECO:0000313" key="2">
    <source>
        <dbReference type="Proteomes" id="UP000314294"/>
    </source>
</evidence>
<name>A0A4Z2J2K7_9TELE</name>
<protein>
    <submittedName>
        <fullName evidence="1">Uncharacterized protein</fullName>
    </submittedName>
</protein>
<evidence type="ECO:0000313" key="1">
    <source>
        <dbReference type="EMBL" id="TNN84074.1"/>
    </source>
</evidence>
<sequence>MSMRTERIPTCVVMSASRLGLTLIWRVNMLTPPTMLQQQITAETQLSQAYGGKANIEPTNYRKHCPAQGHFNKAVVNRSSPPEQQPEMLLQYLQQGENTADSEARLRKEEEETTPTVLCMSGLFPAAACVASSGCSPEQDERKQRIRPPLYSWTLAHVLWGKKVNGPLYTSSYLRLRGCSVTQSLPQFDGSTSTTLAEIMSPWMDPRGPLHGRVFQSFFPYAARGMGTADVVQSAEECRGWRVQSLSRRSLSRDEWAVQAGQCSTGVKRDWQPHWGRRRKWHYHASDANSMNRMDSSISVQHGGNHWASRAGRASSAGIGFRGPSSPVPTSVVWYRRVTVAVVDIDEAIAAIIHLKHVSVSVVPPPGAKLPVPPTGQRIKQFRMLHADHGEEVLVPQVAPEAILVC</sequence>
<keyword evidence="2" id="KW-1185">Reference proteome</keyword>
<reference evidence="1 2" key="1">
    <citation type="submission" date="2019-03" db="EMBL/GenBank/DDBJ databases">
        <title>First draft genome of Liparis tanakae, snailfish: a comprehensive survey of snailfish specific genes.</title>
        <authorList>
            <person name="Kim W."/>
            <person name="Song I."/>
            <person name="Jeong J.-H."/>
            <person name="Kim D."/>
            <person name="Kim S."/>
            <person name="Ryu S."/>
            <person name="Song J.Y."/>
            <person name="Lee S.K."/>
        </authorList>
    </citation>
    <scope>NUCLEOTIDE SEQUENCE [LARGE SCALE GENOMIC DNA]</scope>
    <source>
        <tissue evidence="1">Muscle</tissue>
    </source>
</reference>